<name>A0A1W9HRT9_9HYPH</name>
<feature type="region of interest" description="Disordered" evidence="1">
    <location>
        <begin position="36"/>
        <end position="78"/>
    </location>
</feature>
<comment type="caution">
    <text evidence="3">The sequence shown here is derived from an EMBL/GenBank/DDBJ whole genome shotgun (WGS) entry which is preliminary data.</text>
</comment>
<dbReference type="AlphaFoldDB" id="A0A1W9HRT9"/>
<dbReference type="STRING" id="1827387.A4S15_00590"/>
<evidence type="ECO:0000256" key="2">
    <source>
        <dbReference type="SAM" id="SignalP"/>
    </source>
</evidence>
<evidence type="ECO:0008006" key="5">
    <source>
        <dbReference type="Google" id="ProtNLM"/>
    </source>
</evidence>
<protein>
    <recommendedName>
        <fullName evidence="5">Argininosuccinate lyase</fullName>
    </recommendedName>
</protein>
<feature type="signal peptide" evidence="2">
    <location>
        <begin position="1"/>
        <end position="18"/>
    </location>
</feature>
<keyword evidence="2" id="KW-0732">Signal</keyword>
<evidence type="ECO:0000256" key="1">
    <source>
        <dbReference type="SAM" id="MobiDB-lite"/>
    </source>
</evidence>
<proteinExistence type="predicted"/>
<dbReference type="EMBL" id="LWDL01000026">
    <property type="protein sequence ID" value="OQW50138.1"/>
    <property type="molecule type" value="Genomic_DNA"/>
</dbReference>
<organism evidence="3 4">
    <name type="scientific">Candidatus Raskinella chloraquaticus</name>
    <dbReference type="NCBI Taxonomy" id="1951219"/>
    <lineage>
        <taxon>Bacteria</taxon>
        <taxon>Pseudomonadati</taxon>
        <taxon>Pseudomonadota</taxon>
        <taxon>Alphaproteobacteria</taxon>
        <taxon>Hyphomicrobiales</taxon>
        <taxon>Phreatobacteraceae</taxon>
        <taxon>Candidatus Raskinella</taxon>
    </lineage>
</organism>
<dbReference type="RefSeq" id="WP_376800133.1">
    <property type="nucleotide sequence ID" value="NZ_DBNB01000028.1"/>
</dbReference>
<feature type="chain" id="PRO_5012032151" description="Argininosuccinate lyase" evidence="2">
    <location>
        <begin position="19"/>
        <end position="78"/>
    </location>
</feature>
<feature type="compositionally biased region" description="Basic and acidic residues" evidence="1">
    <location>
        <begin position="39"/>
        <end position="60"/>
    </location>
</feature>
<gene>
    <name evidence="3" type="ORF">A4S15_00590</name>
</gene>
<evidence type="ECO:0000313" key="3">
    <source>
        <dbReference type="EMBL" id="OQW50138.1"/>
    </source>
</evidence>
<sequence length="78" mass="8376">MSASRLALALCLALAVSACGKKSPIEYPVSLDQVTPWNEEGRKAIDPPRDANGKAIEPKTSRQPVPPLRSLPIDVILN</sequence>
<accession>A0A1W9HRT9</accession>
<dbReference type="PROSITE" id="PS51257">
    <property type="entry name" value="PROKAR_LIPOPROTEIN"/>
    <property type="match status" value="1"/>
</dbReference>
<reference evidence="3 4" key="1">
    <citation type="journal article" date="2017" name="Water Res.">
        <title>Comammox in drinking water systems.</title>
        <authorList>
            <person name="Wang Y."/>
            <person name="Ma L."/>
            <person name="Mao Y."/>
            <person name="Jiang X."/>
            <person name="Xia Y."/>
            <person name="Yu K."/>
            <person name="Li B."/>
            <person name="Zhang T."/>
        </authorList>
    </citation>
    <scope>NUCLEOTIDE SEQUENCE [LARGE SCALE GENOMIC DNA]</scope>
    <source>
        <strain evidence="3">SG_bin8</strain>
    </source>
</reference>
<dbReference type="Proteomes" id="UP000192872">
    <property type="component" value="Unassembled WGS sequence"/>
</dbReference>
<evidence type="ECO:0000313" key="4">
    <source>
        <dbReference type="Proteomes" id="UP000192872"/>
    </source>
</evidence>